<dbReference type="PROSITE" id="PS51195">
    <property type="entry name" value="Q_MOTIF"/>
    <property type="match status" value="1"/>
</dbReference>
<dbReference type="PROSITE" id="PS00039">
    <property type="entry name" value="DEAD_ATP_HELICASE"/>
    <property type="match status" value="1"/>
</dbReference>
<feature type="domain" description="Helicase ATP-binding" evidence="13">
    <location>
        <begin position="229"/>
        <end position="428"/>
    </location>
</feature>
<feature type="region of interest" description="Disordered" evidence="12">
    <location>
        <begin position="390"/>
        <end position="410"/>
    </location>
</feature>
<dbReference type="PROSITE" id="PS51194">
    <property type="entry name" value="HELICASE_CTER"/>
    <property type="match status" value="1"/>
</dbReference>
<keyword evidence="4 10" id="KW-0378">Hydrolase</keyword>
<feature type="compositionally biased region" description="Basic residues" evidence="12">
    <location>
        <begin position="82"/>
        <end position="93"/>
    </location>
</feature>
<dbReference type="InterPro" id="IPR014001">
    <property type="entry name" value="Helicase_ATP-bd"/>
</dbReference>
<dbReference type="PANTHER" id="PTHR24031">
    <property type="entry name" value="RNA HELICASE"/>
    <property type="match status" value="1"/>
</dbReference>
<evidence type="ECO:0000256" key="3">
    <source>
        <dbReference type="ARBA" id="ARBA00022741"/>
    </source>
</evidence>
<dbReference type="Pfam" id="PF00271">
    <property type="entry name" value="Helicase_C"/>
    <property type="match status" value="1"/>
</dbReference>
<accession>A0A5N6TYJ0</accession>
<proteinExistence type="inferred from homology"/>
<feature type="domain" description="Helicase C-terminal" evidence="14">
    <location>
        <begin position="490"/>
        <end position="640"/>
    </location>
</feature>
<evidence type="ECO:0000256" key="4">
    <source>
        <dbReference type="ARBA" id="ARBA00022801"/>
    </source>
</evidence>
<dbReference type="InterPro" id="IPR011545">
    <property type="entry name" value="DEAD/DEAH_box_helicase_dom"/>
</dbReference>
<reference evidence="16 17" key="1">
    <citation type="submission" date="2019-04" db="EMBL/GenBank/DDBJ databases">
        <title>Friends and foes A comparative genomics study of 23 Aspergillus species from section Flavi.</title>
        <authorList>
            <consortium name="DOE Joint Genome Institute"/>
            <person name="Kjaerbolling I."/>
            <person name="Vesth T."/>
            <person name="Frisvad J.C."/>
            <person name="Nybo J.L."/>
            <person name="Theobald S."/>
            <person name="Kildgaard S."/>
            <person name="Isbrandt T."/>
            <person name="Kuo A."/>
            <person name="Sato A."/>
            <person name="Lyhne E.K."/>
            <person name="Kogle M.E."/>
            <person name="Wiebenga A."/>
            <person name="Kun R.S."/>
            <person name="Lubbers R.J."/>
            <person name="Makela M.R."/>
            <person name="Barry K."/>
            <person name="Chovatia M."/>
            <person name="Clum A."/>
            <person name="Daum C."/>
            <person name="Haridas S."/>
            <person name="He G."/>
            <person name="LaButti K."/>
            <person name="Lipzen A."/>
            <person name="Mondo S."/>
            <person name="Riley R."/>
            <person name="Salamov A."/>
            <person name="Simmons B.A."/>
            <person name="Magnuson J.K."/>
            <person name="Henrissat B."/>
            <person name="Mortensen U.H."/>
            <person name="Larsen T.O."/>
            <person name="Devries R.P."/>
            <person name="Grigoriev I.V."/>
            <person name="Machida M."/>
            <person name="Baker S.E."/>
            <person name="Andersen M.R."/>
        </authorList>
    </citation>
    <scope>NUCLEOTIDE SEQUENCE [LARGE SCALE GENOMIC DNA]</scope>
    <source>
        <strain evidence="16 17">IBT 18842</strain>
    </source>
</reference>
<dbReference type="SMART" id="SM00490">
    <property type="entry name" value="HELICc"/>
    <property type="match status" value="1"/>
</dbReference>
<name>A0A5N6TYJ0_ASPAV</name>
<feature type="compositionally biased region" description="Basic and acidic residues" evidence="12">
    <location>
        <begin position="126"/>
        <end position="178"/>
    </location>
</feature>
<dbReference type="GO" id="GO:0005730">
    <property type="term" value="C:nucleolus"/>
    <property type="evidence" value="ECO:0007669"/>
    <property type="project" value="UniProtKB-SubCell"/>
</dbReference>
<evidence type="ECO:0000256" key="1">
    <source>
        <dbReference type="ARBA" id="ARBA00004604"/>
    </source>
</evidence>
<keyword evidence="5 10" id="KW-0347">Helicase</keyword>
<dbReference type="GO" id="GO:0003723">
    <property type="term" value="F:RNA binding"/>
    <property type="evidence" value="ECO:0007669"/>
    <property type="project" value="UniProtKB-UniRule"/>
</dbReference>
<protein>
    <recommendedName>
        <fullName evidence="11">ATP-dependent RNA helicase</fullName>
        <ecNumber evidence="11">3.6.4.13</ecNumber>
    </recommendedName>
</protein>
<keyword evidence="17" id="KW-1185">Reference proteome</keyword>
<evidence type="ECO:0000256" key="11">
    <source>
        <dbReference type="RuleBase" id="RU365068"/>
    </source>
</evidence>
<keyword evidence="6 10" id="KW-0067">ATP-binding</keyword>
<evidence type="ECO:0000259" key="15">
    <source>
        <dbReference type="PROSITE" id="PS51195"/>
    </source>
</evidence>
<dbReference type="GO" id="GO:0006364">
    <property type="term" value="P:rRNA processing"/>
    <property type="evidence" value="ECO:0007669"/>
    <property type="project" value="UniProtKB-KW"/>
</dbReference>
<evidence type="ECO:0000313" key="16">
    <source>
        <dbReference type="EMBL" id="KAE8151400.1"/>
    </source>
</evidence>
<dbReference type="GO" id="GO:0003724">
    <property type="term" value="F:RNA helicase activity"/>
    <property type="evidence" value="ECO:0007669"/>
    <property type="project" value="UniProtKB-EC"/>
</dbReference>
<dbReference type="EC" id="3.6.4.13" evidence="11"/>
<dbReference type="InterPro" id="IPR027417">
    <property type="entry name" value="P-loop_NTPase"/>
</dbReference>
<keyword evidence="3 10" id="KW-0547">Nucleotide-binding</keyword>
<comment type="catalytic activity">
    <reaction evidence="8 11">
        <text>ATP + H2O = ADP + phosphate + H(+)</text>
        <dbReference type="Rhea" id="RHEA:13065"/>
        <dbReference type="ChEBI" id="CHEBI:15377"/>
        <dbReference type="ChEBI" id="CHEBI:15378"/>
        <dbReference type="ChEBI" id="CHEBI:30616"/>
        <dbReference type="ChEBI" id="CHEBI:43474"/>
        <dbReference type="ChEBI" id="CHEBI:456216"/>
        <dbReference type="EC" id="3.6.4.13"/>
    </reaction>
</comment>
<dbReference type="AlphaFoldDB" id="A0A5N6TYJ0"/>
<dbReference type="InterPro" id="IPR000629">
    <property type="entry name" value="RNA-helicase_DEAD-box_CS"/>
</dbReference>
<dbReference type="Proteomes" id="UP000325780">
    <property type="component" value="Unassembled WGS sequence"/>
</dbReference>
<comment type="domain">
    <text evidence="11">The Q motif is unique to and characteristic of the DEAD box family of RNA helicases and controls ATP binding and hydrolysis.</text>
</comment>
<evidence type="ECO:0000256" key="12">
    <source>
        <dbReference type="SAM" id="MobiDB-lite"/>
    </source>
</evidence>
<dbReference type="Pfam" id="PF00270">
    <property type="entry name" value="DEAD"/>
    <property type="match status" value="1"/>
</dbReference>
<organism evidence="16 17">
    <name type="scientific">Aspergillus avenaceus</name>
    <dbReference type="NCBI Taxonomy" id="36643"/>
    <lineage>
        <taxon>Eukaryota</taxon>
        <taxon>Fungi</taxon>
        <taxon>Dikarya</taxon>
        <taxon>Ascomycota</taxon>
        <taxon>Pezizomycotina</taxon>
        <taxon>Eurotiomycetes</taxon>
        <taxon>Eurotiomycetidae</taxon>
        <taxon>Eurotiales</taxon>
        <taxon>Aspergillaceae</taxon>
        <taxon>Aspergillus</taxon>
        <taxon>Aspergillus subgen. Circumdati</taxon>
    </lineage>
</organism>
<dbReference type="PROSITE" id="PS51192">
    <property type="entry name" value="HELICASE_ATP_BIND_1"/>
    <property type="match status" value="1"/>
</dbReference>
<feature type="compositionally biased region" description="Basic and acidic residues" evidence="12">
    <location>
        <begin position="69"/>
        <end position="81"/>
    </location>
</feature>
<evidence type="ECO:0000256" key="7">
    <source>
        <dbReference type="ARBA" id="ARBA00022884"/>
    </source>
</evidence>
<comment type="function">
    <text evidence="11">RNA helicase.</text>
</comment>
<sequence>MMGQKRQRDQKGPGFQSNKKKKAAKPNNAAEPDDGIIAVEDLNWQEVALPDRFEDAGGFFGLEEIDGVDIVRPEGSGEVRFKAKAGKPKKSLLRQKTEEETRFDDEWDGCSENDEATPQDQTTQTEPEHDESAEKAGVKESKNNKEKEDKKDKKKEVKNAKKEQKEKAAAKPEDRDIKPALSFAALQDEADDDGEDVSAWEGLKLSPEILAGISKMKFTTPTAVQKACIPPILDGHDVIGKASTGSGKTLAFGLPILEHYLEKKRKNTKNESKKSETIPIALIMSPTRELAHQLANHIGEVVSHSPGLNARIALLTGGLSVQKQQRLLATADIVIGTPGRVWEVLSSGHGLIRKMQAIKFLVVDEADRLLSEGHFKEAHEILAALDRVEDGDFPDAPSDENEEEADPRSERQTLVFSATFHRDLQQKLAGKGKWTGGDIMNQKESMEYLLQKLNFRQEKPKFIDVNPVSQMAENLKEGIVECAAMEKDLYLYTLLLYNPKHRTLVFTNSISAVRRLTQLLQNLQLPALALHSSMAQKARLRSVERFSSPNSNPSSILVATDVAARGLDIKGIDFVVHYHAPRTADAYVHRSGRTARAGASGKSVIICSPDEMVGVVRLAAKVHANMANGKKLPLESLELDRRVVGRVKQRVTLASRIVDSSIAKEKISAEDNWLRTAAEDLGVDYDSEEFDEAQGRGRGRGRGRQERERKAGSTTKAEMAGMRAELKQLLSQRVNVGVSERYLTSGRVDIEALLRGEGNNSFLGQVDPLDF</sequence>
<feature type="region of interest" description="Disordered" evidence="12">
    <location>
        <begin position="68"/>
        <end position="179"/>
    </location>
</feature>
<evidence type="ECO:0000256" key="8">
    <source>
        <dbReference type="ARBA" id="ARBA00047984"/>
    </source>
</evidence>
<comment type="similarity">
    <text evidence="10">Belongs to the DEAD box helicase family.</text>
</comment>
<dbReference type="InterPro" id="IPR001650">
    <property type="entry name" value="Helicase_C-like"/>
</dbReference>
<keyword evidence="2" id="KW-0698">rRNA processing</keyword>
<feature type="compositionally biased region" description="Acidic residues" evidence="12">
    <location>
        <begin position="101"/>
        <end position="117"/>
    </location>
</feature>
<feature type="region of interest" description="Disordered" evidence="12">
    <location>
        <begin position="686"/>
        <end position="718"/>
    </location>
</feature>
<feature type="domain" description="DEAD-box RNA helicase Q" evidence="15">
    <location>
        <begin position="198"/>
        <end position="226"/>
    </location>
</feature>
<evidence type="ECO:0000256" key="2">
    <source>
        <dbReference type="ARBA" id="ARBA00022552"/>
    </source>
</evidence>
<evidence type="ECO:0000259" key="14">
    <source>
        <dbReference type="PROSITE" id="PS51194"/>
    </source>
</evidence>
<dbReference type="SUPFAM" id="SSF52540">
    <property type="entry name" value="P-loop containing nucleoside triphosphate hydrolases"/>
    <property type="match status" value="1"/>
</dbReference>
<dbReference type="Gene3D" id="3.40.50.300">
    <property type="entry name" value="P-loop containing nucleotide triphosphate hydrolases"/>
    <property type="match status" value="2"/>
</dbReference>
<evidence type="ECO:0000256" key="9">
    <source>
        <dbReference type="PROSITE-ProRule" id="PRU00552"/>
    </source>
</evidence>
<feature type="region of interest" description="Disordered" evidence="12">
    <location>
        <begin position="1"/>
        <end position="36"/>
    </location>
</feature>
<comment type="subcellular location">
    <subcellularLocation>
        <location evidence="1">Nucleus</location>
        <location evidence="1">Nucleolus</location>
    </subcellularLocation>
</comment>
<dbReference type="InterPro" id="IPR014014">
    <property type="entry name" value="RNA_helicase_DEAD_Q_motif"/>
</dbReference>
<dbReference type="OrthoDB" id="4310724at2759"/>
<keyword evidence="7 11" id="KW-0694">RNA-binding</keyword>
<evidence type="ECO:0000256" key="5">
    <source>
        <dbReference type="ARBA" id="ARBA00022806"/>
    </source>
</evidence>
<dbReference type="CDD" id="cd17946">
    <property type="entry name" value="DEADc_DDX24"/>
    <property type="match status" value="1"/>
</dbReference>
<evidence type="ECO:0000259" key="13">
    <source>
        <dbReference type="PROSITE" id="PS51192"/>
    </source>
</evidence>
<dbReference type="EMBL" id="ML742072">
    <property type="protein sequence ID" value="KAE8151400.1"/>
    <property type="molecule type" value="Genomic_DNA"/>
</dbReference>
<evidence type="ECO:0000256" key="10">
    <source>
        <dbReference type="RuleBase" id="RU000492"/>
    </source>
</evidence>
<feature type="compositionally biased region" description="Basic and acidic residues" evidence="12">
    <location>
        <begin position="1"/>
        <end position="11"/>
    </location>
</feature>
<gene>
    <name evidence="16" type="ORF">BDV25DRAFT_152742</name>
</gene>
<dbReference type="CDD" id="cd18787">
    <property type="entry name" value="SF2_C_DEAD"/>
    <property type="match status" value="1"/>
</dbReference>
<dbReference type="GO" id="GO:0016787">
    <property type="term" value="F:hydrolase activity"/>
    <property type="evidence" value="ECO:0007669"/>
    <property type="project" value="UniProtKB-KW"/>
</dbReference>
<evidence type="ECO:0000256" key="6">
    <source>
        <dbReference type="ARBA" id="ARBA00022840"/>
    </source>
</evidence>
<feature type="compositionally biased region" description="Acidic residues" evidence="12">
    <location>
        <begin position="391"/>
        <end position="405"/>
    </location>
</feature>
<evidence type="ECO:0000313" key="17">
    <source>
        <dbReference type="Proteomes" id="UP000325780"/>
    </source>
</evidence>
<dbReference type="GO" id="GO:0005524">
    <property type="term" value="F:ATP binding"/>
    <property type="evidence" value="ECO:0007669"/>
    <property type="project" value="UniProtKB-UniRule"/>
</dbReference>
<dbReference type="SMART" id="SM00487">
    <property type="entry name" value="DEXDc"/>
    <property type="match status" value="1"/>
</dbReference>
<feature type="short sequence motif" description="Q motif" evidence="9">
    <location>
        <begin position="198"/>
        <end position="226"/>
    </location>
</feature>